<proteinExistence type="predicted"/>
<evidence type="ECO:0000313" key="2">
    <source>
        <dbReference type="Proteomes" id="UP001241377"/>
    </source>
</evidence>
<gene>
    <name evidence="1" type="ORF">QFC19_000475</name>
</gene>
<organism evidence="1 2">
    <name type="scientific">Naganishia cerealis</name>
    <dbReference type="NCBI Taxonomy" id="610337"/>
    <lineage>
        <taxon>Eukaryota</taxon>
        <taxon>Fungi</taxon>
        <taxon>Dikarya</taxon>
        <taxon>Basidiomycota</taxon>
        <taxon>Agaricomycotina</taxon>
        <taxon>Tremellomycetes</taxon>
        <taxon>Filobasidiales</taxon>
        <taxon>Filobasidiaceae</taxon>
        <taxon>Naganishia</taxon>
    </lineage>
</organism>
<accession>A0ACC2WP23</accession>
<reference evidence="1" key="1">
    <citation type="submission" date="2023-04" db="EMBL/GenBank/DDBJ databases">
        <title>Draft Genome sequencing of Naganishia species isolated from polar environments using Oxford Nanopore Technology.</title>
        <authorList>
            <person name="Leo P."/>
            <person name="Venkateswaran K."/>
        </authorList>
    </citation>
    <scope>NUCLEOTIDE SEQUENCE</scope>
    <source>
        <strain evidence="1">MNA-CCFEE 5261</strain>
    </source>
</reference>
<sequence>MSIEGSDLAIVSFAVHVALLIYRPNVKVNTGSATEGGLYPYRNYVYIVSIVIPILLASLAFASPISYTPLTNWCYLSTEAVWCRLALSWVPRYIIIVAIFVIYGCVYRHVTKQYSVVARRLRGGKKGERLWKRYLKMLTFILFSNVELASDVSSEVSGPQKFGLNDAYNSFKTRRTIAERQMKLIFIYPISYVFLWIAPLVVHAMDLKYGTSRRPVMWITFIAAFMQPFNCTVDTLVFLLREKPWKNEVNTGFEFTPPAQNQPAVKNQEPDHASTSGSEMDFMDFLNT</sequence>
<name>A0ACC2WP23_9TREE</name>
<dbReference type="EMBL" id="JASBWR010000003">
    <property type="protein sequence ID" value="KAJ9112920.1"/>
    <property type="molecule type" value="Genomic_DNA"/>
</dbReference>
<comment type="caution">
    <text evidence="1">The sequence shown here is derived from an EMBL/GenBank/DDBJ whole genome shotgun (WGS) entry which is preliminary data.</text>
</comment>
<dbReference type="Proteomes" id="UP001241377">
    <property type="component" value="Unassembled WGS sequence"/>
</dbReference>
<evidence type="ECO:0000313" key="1">
    <source>
        <dbReference type="EMBL" id="KAJ9112920.1"/>
    </source>
</evidence>
<keyword evidence="2" id="KW-1185">Reference proteome</keyword>
<protein>
    <submittedName>
        <fullName evidence="1">Uncharacterized protein</fullName>
    </submittedName>
</protein>